<keyword evidence="2" id="KW-1003">Cell membrane</keyword>
<dbReference type="Pfam" id="PF03739">
    <property type="entry name" value="LptF_LptG"/>
    <property type="match status" value="2"/>
</dbReference>
<gene>
    <name evidence="7" type="ORF">Pla108_03110</name>
</gene>
<evidence type="ECO:0000256" key="4">
    <source>
        <dbReference type="ARBA" id="ARBA00022989"/>
    </source>
</evidence>
<dbReference type="GO" id="GO:0043190">
    <property type="term" value="C:ATP-binding cassette (ABC) transporter complex"/>
    <property type="evidence" value="ECO:0007669"/>
    <property type="project" value="TreeGrafter"/>
</dbReference>
<keyword evidence="5 6" id="KW-0472">Membrane</keyword>
<proteinExistence type="predicted"/>
<reference evidence="7 8" key="1">
    <citation type="submission" date="2019-02" db="EMBL/GenBank/DDBJ databases">
        <title>Deep-cultivation of Planctomycetes and their phenomic and genomic characterization uncovers novel biology.</title>
        <authorList>
            <person name="Wiegand S."/>
            <person name="Jogler M."/>
            <person name="Boedeker C."/>
            <person name="Pinto D."/>
            <person name="Vollmers J."/>
            <person name="Rivas-Marin E."/>
            <person name="Kohn T."/>
            <person name="Peeters S.H."/>
            <person name="Heuer A."/>
            <person name="Rast P."/>
            <person name="Oberbeckmann S."/>
            <person name="Bunk B."/>
            <person name="Jeske O."/>
            <person name="Meyerdierks A."/>
            <person name="Storesund J.E."/>
            <person name="Kallscheuer N."/>
            <person name="Luecker S."/>
            <person name="Lage O.M."/>
            <person name="Pohl T."/>
            <person name="Merkel B.J."/>
            <person name="Hornburger P."/>
            <person name="Mueller R.-W."/>
            <person name="Bruemmer F."/>
            <person name="Labrenz M."/>
            <person name="Spormann A.M."/>
            <person name="Op Den Camp H."/>
            <person name="Overmann J."/>
            <person name="Amann R."/>
            <person name="Jetten M.S.M."/>
            <person name="Mascher T."/>
            <person name="Medema M.H."/>
            <person name="Devos D.P."/>
            <person name="Kaster A.-K."/>
            <person name="Ovreas L."/>
            <person name="Rohde M."/>
            <person name="Galperin M.Y."/>
            <person name="Jogler C."/>
        </authorList>
    </citation>
    <scope>NUCLEOTIDE SEQUENCE [LARGE SCALE GENOMIC DNA]</scope>
    <source>
        <strain evidence="7 8">Pla108</strain>
    </source>
</reference>
<dbReference type="GO" id="GO:0015920">
    <property type="term" value="P:lipopolysaccharide transport"/>
    <property type="evidence" value="ECO:0007669"/>
    <property type="project" value="TreeGrafter"/>
</dbReference>
<evidence type="ECO:0000313" key="7">
    <source>
        <dbReference type="EMBL" id="TWT99374.1"/>
    </source>
</evidence>
<evidence type="ECO:0000313" key="8">
    <source>
        <dbReference type="Proteomes" id="UP000317421"/>
    </source>
</evidence>
<evidence type="ECO:0000256" key="2">
    <source>
        <dbReference type="ARBA" id="ARBA00022475"/>
    </source>
</evidence>
<dbReference type="PANTHER" id="PTHR33529">
    <property type="entry name" value="SLR0882 PROTEIN-RELATED"/>
    <property type="match status" value="1"/>
</dbReference>
<dbReference type="AlphaFoldDB" id="A0A5C6AHA8"/>
<keyword evidence="8" id="KW-1185">Reference proteome</keyword>
<comment type="caution">
    <text evidence="7">The sequence shown here is derived from an EMBL/GenBank/DDBJ whole genome shotgun (WGS) entry which is preliminary data.</text>
</comment>
<feature type="transmembrane region" description="Helical" evidence="6">
    <location>
        <begin position="12"/>
        <end position="30"/>
    </location>
</feature>
<sequence length="379" mass="40536">MRKIDRYLLRQFVQVFLICFVSLAGLYTVIDAFGRLDDFSQGDVSIGEAALSAGRYYALQSLGFFNKTSGILTLIAAMFTVTWIQRHNEMTALLAAGVPRLKVLTPVLAASVAIAFGAAALREFVLPGLRHELSLDSKDLSGDRLVELKPRYDNVTDILLGGESANLAIGTIENVNFALPPRLSGVYGNQLVAATASYLPSDGERPGGYLLQGVTRPAAIDNQPTLTDEEGDWIIVTRRDAPWLEAGQAFVVSGVSFELLAAGSKWRDLASTSELIHELANPSTDLGPDVRVAAHSRLVQPLLDVTLLLIGLPLVVARGSGNPFVAIGLCVAVVTAFFIFTLGGQALGGGGWIRPALGAWLPLMVFAPIAAYQAESLRM</sequence>
<keyword evidence="3 6" id="KW-0812">Transmembrane</keyword>
<feature type="transmembrane region" description="Helical" evidence="6">
    <location>
        <begin position="324"/>
        <end position="346"/>
    </location>
</feature>
<evidence type="ECO:0000256" key="5">
    <source>
        <dbReference type="ARBA" id="ARBA00023136"/>
    </source>
</evidence>
<dbReference type="InterPro" id="IPR005495">
    <property type="entry name" value="LptG/LptF_permease"/>
</dbReference>
<protein>
    <submittedName>
        <fullName evidence="7">Putative permease YjgP/YjgQ family protein</fullName>
    </submittedName>
</protein>
<evidence type="ECO:0000256" key="1">
    <source>
        <dbReference type="ARBA" id="ARBA00004651"/>
    </source>
</evidence>
<name>A0A5C6AHA8_9BACT</name>
<feature type="transmembrane region" description="Helical" evidence="6">
    <location>
        <begin position="352"/>
        <end position="372"/>
    </location>
</feature>
<comment type="subcellular location">
    <subcellularLocation>
        <location evidence="1">Cell membrane</location>
        <topology evidence="1">Multi-pass membrane protein</topology>
    </subcellularLocation>
</comment>
<feature type="transmembrane region" description="Helical" evidence="6">
    <location>
        <begin position="64"/>
        <end position="83"/>
    </location>
</feature>
<evidence type="ECO:0000256" key="3">
    <source>
        <dbReference type="ARBA" id="ARBA00022692"/>
    </source>
</evidence>
<dbReference type="PANTHER" id="PTHR33529:SF2">
    <property type="entry name" value="LIPOPOLYSACCHARIDE EXPORT SYSTEM PERMEASE PROTEIN LPTG"/>
    <property type="match status" value="1"/>
</dbReference>
<dbReference type="Proteomes" id="UP000317421">
    <property type="component" value="Unassembled WGS sequence"/>
</dbReference>
<feature type="transmembrane region" description="Helical" evidence="6">
    <location>
        <begin position="103"/>
        <end position="121"/>
    </location>
</feature>
<organism evidence="7 8">
    <name type="scientific">Botrimarina colliarenosi</name>
    <dbReference type="NCBI Taxonomy" id="2528001"/>
    <lineage>
        <taxon>Bacteria</taxon>
        <taxon>Pseudomonadati</taxon>
        <taxon>Planctomycetota</taxon>
        <taxon>Planctomycetia</taxon>
        <taxon>Pirellulales</taxon>
        <taxon>Lacipirellulaceae</taxon>
        <taxon>Botrimarina</taxon>
    </lineage>
</organism>
<evidence type="ECO:0000256" key="6">
    <source>
        <dbReference type="SAM" id="Phobius"/>
    </source>
</evidence>
<keyword evidence="4 6" id="KW-1133">Transmembrane helix</keyword>
<dbReference type="EMBL" id="SJPR01000001">
    <property type="protein sequence ID" value="TWT99374.1"/>
    <property type="molecule type" value="Genomic_DNA"/>
</dbReference>
<accession>A0A5C6AHA8</accession>
<dbReference type="RefSeq" id="WP_197526135.1">
    <property type="nucleotide sequence ID" value="NZ_SJPR01000001.1"/>
</dbReference>
<feature type="transmembrane region" description="Helical" evidence="6">
    <location>
        <begin position="298"/>
        <end position="317"/>
    </location>
</feature>